<dbReference type="EMBL" id="JABWSX010000001">
    <property type="protein sequence ID" value="NVL07117.1"/>
    <property type="molecule type" value="Genomic_DNA"/>
</dbReference>
<reference evidence="1" key="1">
    <citation type="submission" date="2020-06" db="EMBL/GenBank/DDBJ databases">
        <title>Whole Genome Sequence of Bradyrhizobium sp. Strain 66S1MB.</title>
        <authorList>
            <person name="Bromfield E."/>
            <person name="Cloutier S."/>
        </authorList>
    </citation>
    <scope>NUCLEOTIDE SEQUENCE</scope>
    <source>
        <strain evidence="1">66S1MB</strain>
    </source>
</reference>
<comment type="caution">
    <text evidence="1">The sequence shown here is derived from an EMBL/GenBank/DDBJ whole genome shotgun (WGS) entry which is preliminary data.</text>
</comment>
<gene>
    <name evidence="1" type="ORF">HU230_15540</name>
</gene>
<accession>A0A973WLQ1</accession>
<name>A0A973WLQ1_9BRAD</name>
<sequence length="206" mass="23411">MTFSTLTSAMIPVVSSLSDVPDDLPLYYADENFYFRVPLAESDDGRWLVTIDVGYQEYRELAPCAQVAPIDFFSFGYEITLFDQIDEVSYSTFDPREARPAIPDEMRQLVVEIACHCFIKLLPTCCPDYIFRTTWLSSPSENALKKHLRANEILAAADYIVLQEGTDQHGCKYWLLGKSDSDHSHLDPSGLISSRWEQNDEPSHAL</sequence>
<organism evidence="1">
    <name type="scientific">Bradyrhizobium quebecense</name>
    <dbReference type="NCBI Taxonomy" id="2748629"/>
    <lineage>
        <taxon>Bacteria</taxon>
        <taxon>Pseudomonadati</taxon>
        <taxon>Pseudomonadota</taxon>
        <taxon>Alphaproteobacteria</taxon>
        <taxon>Hyphomicrobiales</taxon>
        <taxon>Nitrobacteraceae</taxon>
        <taxon>Bradyrhizobium</taxon>
    </lineage>
</organism>
<evidence type="ECO:0000313" key="1">
    <source>
        <dbReference type="EMBL" id="NVL07117.1"/>
    </source>
</evidence>
<dbReference type="RefSeq" id="WP_176530863.1">
    <property type="nucleotide sequence ID" value="NZ_CP088022.1"/>
</dbReference>
<dbReference type="AlphaFoldDB" id="A0A973WLQ1"/>
<proteinExistence type="predicted"/>
<protein>
    <submittedName>
        <fullName evidence="1">Uncharacterized protein</fullName>
    </submittedName>
</protein>